<name>A0A0G4HSS0_9ALVE</name>
<gene>
    <name evidence="2" type="ORF">Cvel_31128</name>
</gene>
<reference evidence="2" key="1">
    <citation type="submission" date="2014-11" db="EMBL/GenBank/DDBJ databases">
        <authorList>
            <person name="Otto D Thomas"/>
            <person name="Naeem Raeece"/>
        </authorList>
    </citation>
    <scope>NUCLEOTIDE SEQUENCE</scope>
</reference>
<accession>A0A0G4HSS0</accession>
<feature type="region of interest" description="Disordered" evidence="1">
    <location>
        <begin position="358"/>
        <end position="384"/>
    </location>
</feature>
<dbReference type="VEuPathDB" id="CryptoDB:Cvel_31128"/>
<proteinExistence type="predicted"/>
<dbReference type="AlphaFoldDB" id="A0A0G4HSS0"/>
<feature type="region of interest" description="Disordered" evidence="1">
    <location>
        <begin position="408"/>
        <end position="453"/>
    </location>
</feature>
<evidence type="ECO:0000313" key="2">
    <source>
        <dbReference type="EMBL" id="CEM47388.1"/>
    </source>
</evidence>
<sequence length="682" mass="73305">MSRSSIKLEFGQEQHMIRGTVLGQFAEYHNLQSKGRFASIVFDGKTGGKPHEQEVRSIGNIMHKSVQKEGETYGVFLLKSTDEKKKSDPHFFCPSHTCFHSSGEEGRFFVKIWQWTDTGFQLHDKWAQGRERVQGFVPCTTCSWKAMYRHKWPENYYPPTEEEEKAWKEADQKAKDQRRTKELKVVSGGVRKTTAGGRSKIAGRPYDHNIYNLIEGLHVFIDARWSVLAVFQEDVAANVAAAAQTHMHATSATRALSPLAAGCLSSRSFQSLPVSVEQSLLRLMNAAADALSKGISTCIPPHQKEKEEETEAGTDCHPSVDPTSFPRNYLQSVAVPTQRAAPGSEDAVMVTGGERFVDPSEEIPDACQTPSSLSSSDSVPSPFKPSSVPFPFDVVPQQSEVPAASCSCSACSQHMPDGETPSTVPFEEAASGQGGNEGEGEDEDAPPLPPSGPFGSLFNFEFGGFGREGRSATVDSYAAGVMVPGCGSVLHGEDGGLGGMDDDRLSFSGVGLGFKLVSGGGMESGSFHFSSPFQQQPLYRAVSGSGGMFELDDPINGRGIDRQLSPMPPLFGHAGGPVLSRNVSFSLTFRAECQSPYGEPVDSLTGSGEYVERGVKRGWSDSDDEGEVGGGLGMVGGRKRARFEGEAEEEGGVLPLPHEHGGAFGLPPLEGAMGLGEGSLMW</sequence>
<dbReference type="EMBL" id="CDMZ01003732">
    <property type="protein sequence ID" value="CEM47388.1"/>
    <property type="molecule type" value="Genomic_DNA"/>
</dbReference>
<feature type="region of interest" description="Disordered" evidence="1">
    <location>
        <begin position="302"/>
        <end position="323"/>
    </location>
</feature>
<feature type="compositionally biased region" description="Low complexity" evidence="1">
    <location>
        <begin position="370"/>
        <end position="384"/>
    </location>
</feature>
<organism evidence="2">
    <name type="scientific">Chromera velia CCMP2878</name>
    <dbReference type="NCBI Taxonomy" id="1169474"/>
    <lineage>
        <taxon>Eukaryota</taxon>
        <taxon>Sar</taxon>
        <taxon>Alveolata</taxon>
        <taxon>Colpodellida</taxon>
        <taxon>Chromeraceae</taxon>
        <taxon>Chromera</taxon>
    </lineage>
</organism>
<protein>
    <submittedName>
        <fullName evidence="2">Uncharacterized protein</fullName>
    </submittedName>
</protein>
<evidence type="ECO:0000256" key="1">
    <source>
        <dbReference type="SAM" id="MobiDB-lite"/>
    </source>
</evidence>